<dbReference type="STRING" id="1168221.R7YJ52"/>
<dbReference type="RefSeq" id="XP_007777230.1">
    <property type="nucleotide sequence ID" value="XM_007779040.1"/>
</dbReference>
<dbReference type="GO" id="GO:0015095">
    <property type="term" value="F:magnesium ion transmembrane transporter activity"/>
    <property type="evidence" value="ECO:0007669"/>
    <property type="project" value="TreeGrafter"/>
</dbReference>
<dbReference type="SUPFAM" id="SSF144083">
    <property type="entry name" value="Magnesium transport protein CorA, transmembrane region"/>
    <property type="match status" value="1"/>
</dbReference>
<dbReference type="GO" id="GO:0005886">
    <property type="term" value="C:plasma membrane"/>
    <property type="evidence" value="ECO:0007669"/>
    <property type="project" value="UniProtKB-SubCell"/>
</dbReference>
<dbReference type="GeneID" id="19898442"/>
<dbReference type="InterPro" id="IPR045863">
    <property type="entry name" value="CorA_TM1_TM2"/>
</dbReference>
<feature type="transmembrane region" description="Helical" evidence="6">
    <location>
        <begin position="1045"/>
        <end position="1066"/>
    </location>
</feature>
<name>R7YJ52_CONA1</name>
<protein>
    <submittedName>
        <fullName evidence="7">Uncharacterized protein</fullName>
    </submittedName>
</protein>
<reference evidence="8" key="1">
    <citation type="submission" date="2012-06" db="EMBL/GenBank/DDBJ databases">
        <title>The genome sequence of Coniosporium apollinis CBS 100218.</title>
        <authorList>
            <consortium name="The Broad Institute Genome Sequencing Platform"/>
            <person name="Cuomo C."/>
            <person name="Gorbushina A."/>
            <person name="Noack S."/>
            <person name="Walker B."/>
            <person name="Young S.K."/>
            <person name="Zeng Q."/>
            <person name="Gargeya S."/>
            <person name="Fitzgerald M."/>
            <person name="Haas B."/>
            <person name="Abouelleil A."/>
            <person name="Alvarado L."/>
            <person name="Arachchi H.M."/>
            <person name="Berlin A.M."/>
            <person name="Chapman S.B."/>
            <person name="Goldberg J."/>
            <person name="Griggs A."/>
            <person name="Gujja S."/>
            <person name="Hansen M."/>
            <person name="Howarth C."/>
            <person name="Imamovic A."/>
            <person name="Larimer J."/>
            <person name="McCowan C."/>
            <person name="Montmayeur A."/>
            <person name="Murphy C."/>
            <person name="Neiman D."/>
            <person name="Pearson M."/>
            <person name="Priest M."/>
            <person name="Roberts A."/>
            <person name="Saif S."/>
            <person name="Shea T."/>
            <person name="Sisk P."/>
            <person name="Sykes S."/>
            <person name="Wortman J."/>
            <person name="Nusbaum C."/>
            <person name="Birren B."/>
        </authorList>
    </citation>
    <scope>NUCLEOTIDE SEQUENCE [LARGE SCALE GENOMIC DNA]</scope>
    <source>
        <strain evidence="8">CBS 100218</strain>
    </source>
</reference>
<dbReference type="eggNOG" id="ENOG502S5DR">
    <property type="taxonomic scope" value="Eukaryota"/>
</dbReference>
<dbReference type="OrthoDB" id="5430750at2759"/>
<evidence type="ECO:0000256" key="3">
    <source>
        <dbReference type="ARBA" id="ARBA00022989"/>
    </source>
</evidence>
<feature type="region of interest" description="Disordered" evidence="5">
    <location>
        <begin position="54"/>
        <end position="184"/>
    </location>
</feature>
<feature type="compositionally biased region" description="Low complexity" evidence="5">
    <location>
        <begin position="324"/>
        <end position="337"/>
    </location>
</feature>
<dbReference type="InterPro" id="IPR002523">
    <property type="entry name" value="MgTranspt_CorA/ZnTranspt_ZntB"/>
</dbReference>
<organism evidence="7 8">
    <name type="scientific">Coniosporium apollinis (strain CBS 100218)</name>
    <name type="common">Rock-inhabiting black yeast</name>
    <dbReference type="NCBI Taxonomy" id="1168221"/>
    <lineage>
        <taxon>Eukaryota</taxon>
        <taxon>Fungi</taxon>
        <taxon>Dikarya</taxon>
        <taxon>Ascomycota</taxon>
        <taxon>Pezizomycotina</taxon>
        <taxon>Dothideomycetes</taxon>
        <taxon>Dothideomycetes incertae sedis</taxon>
        <taxon>Coniosporium</taxon>
    </lineage>
</organism>
<feature type="transmembrane region" description="Helical" evidence="6">
    <location>
        <begin position="1009"/>
        <end position="1033"/>
    </location>
</feature>
<accession>R7YJ52</accession>
<feature type="region of interest" description="Disordered" evidence="5">
    <location>
        <begin position="266"/>
        <end position="286"/>
    </location>
</feature>
<evidence type="ECO:0000256" key="6">
    <source>
        <dbReference type="SAM" id="Phobius"/>
    </source>
</evidence>
<dbReference type="PANTHER" id="PTHR46494">
    <property type="entry name" value="CORA FAMILY METAL ION TRANSPORTER (EUROFUNG)"/>
    <property type="match status" value="1"/>
</dbReference>
<dbReference type="Proteomes" id="UP000016924">
    <property type="component" value="Unassembled WGS sequence"/>
</dbReference>
<feature type="compositionally biased region" description="Polar residues" evidence="5">
    <location>
        <begin position="352"/>
        <end position="361"/>
    </location>
</feature>
<feature type="region of interest" description="Disordered" evidence="5">
    <location>
        <begin position="324"/>
        <end position="361"/>
    </location>
</feature>
<evidence type="ECO:0000313" key="8">
    <source>
        <dbReference type="Proteomes" id="UP000016924"/>
    </source>
</evidence>
<gene>
    <name evidence="7" type="ORF">W97_01131</name>
</gene>
<proteinExistence type="predicted"/>
<dbReference type="HOGENOM" id="CLU_274744_0_0_1"/>
<keyword evidence="8" id="KW-1185">Reference proteome</keyword>
<keyword evidence="2 6" id="KW-0812">Transmembrane</keyword>
<sequence length="1165" mass="132024">MNRDPGPLRFVRKSGDQIKVTTRSQPQWQHQPYQLYRTPAQYSAEPRVLRPQGYYGSEDEWYGHPRDEGYGGGAREGNRRYVPQPAARRRVVRTAGGRRAANETSPERVGRKRPNTFYEAHETADPRPNPVRIIPESYPAEELPTETLESGRRPKEEEAVKTKVSFQDEIRPGSPRRYGPDWFREPDVAFGKQENTWEATPSADGDPTDDSSDGLFAVPLSSQEVPQTVDRPSLGLSNTARHRRDDIAKDPLWWSKYLERPRRETFAETVTPASPRKHGRYEDAHGPASYRRTAYGTASSVDDMVLDLDISDVSYDFILSSSSRSPWNNNTTSSPSPDMSDERVDVADPGVSPTQHEPGSETTFNVMHSNYLEDGASGEQPVAEMTVEQESRPIKGFPGLFRWIHYKSSVMNFTAFTESVANTSGLSSAGRKFISSKLKGIQKQSEKPLRTQNGAQGKYLEPVFMQELSFSTHSSNAKTEPSLTLLCLPYFCLERYSTNTLPEGSRFHANLLELDENQRGDAIERFGVAHGDRFIGHSDWPAILQEAERTTIRLSWRSRPYEHNKQSSYDKASATRGPSASETSGTSNLVDEDGTAGQTSNSHPSADVDQGPFNNLHIFDRFATVPNEIPSAPDVKTQKSQSNRKWRVDQKRRQDILQEIHHYLSNETRAADREAYRRFSGSKSLISVERVKELLHSYKNSSSDDGVLRRQKITFVERAMQAFELFLPLDVDAPTTSVYWTCVYRIFTEFPEKPVTTPSYLVDIPFTPVDIPDNISFASEGVFAYFKDVKSVFSEDETLYSRPLVLPDEFARAWMHWLLSMVRWEPTSTAYVSHCVECVNLISGGVSKLQRSLPITRLAEKEAAMPLGIMSLLMKRVLEDFTHPHPDVITSYWDYFNQLSRNIEEDPYNRAHQRSISFLRQEVDAITRVLNEQIQILENFKSGLEVRVDYSPNSLNLDGDRVEDRVVYGCLASVGGKLNSFQDMRNQLDSLQIWNIQMIDSNKDRQETALYVFTIVTVVFLPLSFVSGFLGMNTSDIRDMSSKQWLFWVIGIPLTSIIIIVGLMWVGELGNAWRGFLRLFSTHPYRGVTAPTSHAAAAEQQDSYLAPAAQAYSVDTPPKGPLIQRHAHPLPRHGLYKDSAQISGQPWTAHRQQRYGRPFDPEKYS</sequence>
<evidence type="ECO:0000313" key="7">
    <source>
        <dbReference type="EMBL" id="EON61913.1"/>
    </source>
</evidence>
<evidence type="ECO:0000256" key="2">
    <source>
        <dbReference type="ARBA" id="ARBA00022692"/>
    </source>
</evidence>
<feature type="compositionally biased region" description="Basic and acidic residues" evidence="5">
    <location>
        <begin position="149"/>
        <end position="171"/>
    </location>
</feature>
<dbReference type="PANTHER" id="PTHR46494:SF1">
    <property type="entry name" value="CORA FAMILY METAL ION TRANSPORTER (EUROFUNG)"/>
    <property type="match status" value="1"/>
</dbReference>
<evidence type="ECO:0000256" key="4">
    <source>
        <dbReference type="ARBA" id="ARBA00023136"/>
    </source>
</evidence>
<feature type="region of interest" description="Disordered" evidence="5">
    <location>
        <begin position="192"/>
        <end position="211"/>
    </location>
</feature>
<evidence type="ECO:0000256" key="5">
    <source>
        <dbReference type="SAM" id="MobiDB-lite"/>
    </source>
</evidence>
<dbReference type="EMBL" id="JH767557">
    <property type="protein sequence ID" value="EON61913.1"/>
    <property type="molecule type" value="Genomic_DNA"/>
</dbReference>
<evidence type="ECO:0000256" key="1">
    <source>
        <dbReference type="ARBA" id="ARBA00004651"/>
    </source>
</evidence>
<keyword evidence="3 6" id="KW-1133">Transmembrane helix</keyword>
<dbReference type="AlphaFoldDB" id="R7YJ52"/>
<comment type="subcellular location">
    <subcellularLocation>
        <location evidence="1">Cell membrane</location>
        <topology evidence="1">Multi-pass membrane protein</topology>
    </subcellularLocation>
</comment>
<dbReference type="Pfam" id="PF01544">
    <property type="entry name" value="CorA"/>
    <property type="match status" value="1"/>
</dbReference>
<feature type="region of interest" description="Disordered" evidence="5">
    <location>
        <begin position="1144"/>
        <end position="1165"/>
    </location>
</feature>
<dbReference type="Gene3D" id="1.20.58.340">
    <property type="entry name" value="Magnesium transport protein CorA, transmembrane region"/>
    <property type="match status" value="1"/>
</dbReference>
<keyword evidence="4 6" id="KW-0472">Membrane</keyword>
<dbReference type="GO" id="GO:0000287">
    <property type="term" value="F:magnesium ion binding"/>
    <property type="evidence" value="ECO:0007669"/>
    <property type="project" value="TreeGrafter"/>
</dbReference>
<dbReference type="GO" id="GO:0050897">
    <property type="term" value="F:cobalt ion binding"/>
    <property type="evidence" value="ECO:0007669"/>
    <property type="project" value="TreeGrafter"/>
</dbReference>
<feature type="region of interest" description="Disordered" evidence="5">
    <location>
        <begin position="627"/>
        <end position="650"/>
    </location>
</feature>
<dbReference type="GO" id="GO:0015087">
    <property type="term" value="F:cobalt ion transmembrane transporter activity"/>
    <property type="evidence" value="ECO:0007669"/>
    <property type="project" value="TreeGrafter"/>
</dbReference>
<feature type="region of interest" description="Disordered" evidence="5">
    <location>
        <begin position="563"/>
        <end position="613"/>
    </location>
</feature>
<feature type="compositionally biased region" description="Polar residues" evidence="5">
    <location>
        <begin position="566"/>
        <end position="589"/>
    </location>
</feature>